<keyword evidence="1" id="KW-0812">Transmembrane</keyword>
<feature type="transmembrane region" description="Helical" evidence="1">
    <location>
        <begin position="7"/>
        <end position="25"/>
    </location>
</feature>
<proteinExistence type="predicted"/>
<organism evidence="2 3">
    <name type="scientific">Pseudalkalibacillus berkeleyi</name>
    <dbReference type="NCBI Taxonomy" id="1069813"/>
    <lineage>
        <taxon>Bacteria</taxon>
        <taxon>Bacillati</taxon>
        <taxon>Bacillota</taxon>
        <taxon>Bacilli</taxon>
        <taxon>Bacillales</taxon>
        <taxon>Fictibacillaceae</taxon>
        <taxon>Pseudalkalibacillus</taxon>
    </lineage>
</organism>
<feature type="transmembrane region" description="Helical" evidence="1">
    <location>
        <begin position="55"/>
        <end position="75"/>
    </location>
</feature>
<gene>
    <name evidence="2" type="ORF">L2716_01260</name>
</gene>
<evidence type="ECO:0000313" key="3">
    <source>
        <dbReference type="Proteomes" id="UP001649381"/>
    </source>
</evidence>
<dbReference type="EMBL" id="JAKIJS010000001">
    <property type="protein sequence ID" value="MCF6136337.1"/>
    <property type="molecule type" value="Genomic_DNA"/>
</dbReference>
<name>A0ABS9GU22_9BACL</name>
<comment type="caution">
    <text evidence="2">The sequence shown here is derived from an EMBL/GenBank/DDBJ whole genome shotgun (WGS) entry which is preliminary data.</text>
</comment>
<dbReference type="Proteomes" id="UP001649381">
    <property type="component" value="Unassembled WGS sequence"/>
</dbReference>
<dbReference type="RefSeq" id="WP_236330858.1">
    <property type="nucleotide sequence ID" value="NZ_JAKIJS010000001.1"/>
</dbReference>
<protein>
    <submittedName>
        <fullName evidence="2">Uncharacterized protein</fullName>
    </submittedName>
</protein>
<feature type="transmembrane region" description="Helical" evidence="1">
    <location>
        <begin position="82"/>
        <end position="98"/>
    </location>
</feature>
<keyword evidence="3" id="KW-1185">Reference proteome</keyword>
<sequence length="226" mass="25657">MIRSKRFFISAIVLLSICLFLSFSYPTGKPLGEQIAEALGLSVWTNSENQSGFNLHSFLLLGIFLAGIICLFHSLQKYQLRSVFLTILIIFTIPPMLLKGYQYTFASGVYAITYGKEYSRCEYQLDEDNSLLHGECFIPLRNYSNDHIQLSIEFLDWRYHGARGDSLMNAGGPFKIIVGPNESKIYHIKADIDVSKMNSNVYPYSGVSYYVDLRLSDGNKIIELSQ</sequence>
<accession>A0ABS9GU22</accession>
<reference evidence="2 3" key="1">
    <citation type="submission" date="2022-01" db="EMBL/GenBank/DDBJ databases">
        <title>Alkalihalobacillus sp. EGI L200015, a novel bacterium isolated from a salt lake sediment.</title>
        <authorList>
            <person name="Gao L."/>
            <person name="Fang B.-Z."/>
            <person name="Li W.-J."/>
        </authorList>
    </citation>
    <scope>NUCLEOTIDE SEQUENCE [LARGE SCALE GENOMIC DNA]</scope>
    <source>
        <strain evidence="2 3">KCTC 12718</strain>
    </source>
</reference>
<evidence type="ECO:0000256" key="1">
    <source>
        <dbReference type="SAM" id="Phobius"/>
    </source>
</evidence>
<keyword evidence="1" id="KW-0472">Membrane</keyword>
<keyword evidence="1" id="KW-1133">Transmembrane helix</keyword>
<evidence type="ECO:0000313" key="2">
    <source>
        <dbReference type="EMBL" id="MCF6136337.1"/>
    </source>
</evidence>